<keyword evidence="2" id="KW-0812">Transmembrane</keyword>
<dbReference type="RefSeq" id="WP_330132055.1">
    <property type="nucleotide sequence ID" value="NZ_JAUTXY010000002.1"/>
</dbReference>
<sequence>MADDDTPPEKAEPKKAESGESDTPDYFPGEKERSVPTSAWWVLAVAVVLLLGFVIVRPLWFGGADDSTAPLSVPADRHFTKTLAGLGSEDGTWLTDSSPSTSFLVSLPVDSEREQTRLHLTGTTQVAEDSTVFMSVAMDGQQVYESEMPRGNIDLDVGIDIPQRTAQDGQVRVRVETRGILHTEVCTPEDSPGMVIHLDPGTVVEAALSEPIRTVRDAVSALGRDLTVVLTDESDEWRSTAADIGIAMMQSGYEITYSDRIPESGPGDTLLVGPAASLTDVTGWRSTDTEGQGIVLGTIDETPVLGVVEPLADLAALFLSTPVATTADTTATDPRALATVPAGDPAGLGALGADITETEITENHSWTARYSLADLPGGRLPEAVRVDLRMPASPADLTWILNVSLNGQLVESRRLDTPDPVVVPLPPTAQLLDNRLTLTIQRDRDLGGCDVRPTSYPIQLLDTSALVLGDDPGAGFTAIPRSFAAGYAVYAPGTETTTSVDLLNAMVPTLSEFSPAQQYPEYHWNASPAPGEPFVMIGQSPEVNTLAHVQDGRLTTGDDNAPLLDLTSSEDGTVIQCATGPGEGAGLAIQASGDPSQVQLAPFGRECVQVATPGGSVTVDAEGALVYTESPRSTAPR</sequence>
<keyword evidence="4" id="KW-1185">Reference proteome</keyword>
<reference evidence="3 4" key="1">
    <citation type="submission" date="2023-07" db="EMBL/GenBank/DDBJ databases">
        <authorList>
            <person name="Girao M."/>
            <person name="Carvalho M.F."/>
        </authorList>
    </citation>
    <scope>NUCLEOTIDE SEQUENCE [LARGE SCALE GENOMIC DNA]</scope>
    <source>
        <strain evidence="3 4">YIM65754</strain>
    </source>
</reference>
<organism evidence="3 4">
    <name type="scientific">Rhodococcus artemisiae</name>
    <dbReference type="NCBI Taxonomy" id="714159"/>
    <lineage>
        <taxon>Bacteria</taxon>
        <taxon>Bacillati</taxon>
        <taxon>Actinomycetota</taxon>
        <taxon>Actinomycetes</taxon>
        <taxon>Mycobacteriales</taxon>
        <taxon>Nocardiaceae</taxon>
        <taxon>Rhodococcus</taxon>
    </lineage>
</organism>
<feature type="transmembrane region" description="Helical" evidence="2">
    <location>
        <begin position="39"/>
        <end position="60"/>
    </location>
</feature>
<dbReference type="EMBL" id="JAUTXY010000002">
    <property type="protein sequence ID" value="MEE2056769.1"/>
    <property type="molecule type" value="Genomic_DNA"/>
</dbReference>
<gene>
    <name evidence="3" type="ORF">Q7514_04430</name>
</gene>
<dbReference type="Proteomes" id="UP001336020">
    <property type="component" value="Unassembled WGS sequence"/>
</dbReference>
<evidence type="ECO:0000313" key="4">
    <source>
        <dbReference type="Proteomes" id="UP001336020"/>
    </source>
</evidence>
<feature type="compositionally biased region" description="Basic and acidic residues" evidence="1">
    <location>
        <begin position="7"/>
        <end position="18"/>
    </location>
</feature>
<feature type="region of interest" description="Disordered" evidence="1">
    <location>
        <begin position="1"/>
        <end position="30"/>
    </location>
</feature>
<protein>
    <recommendedName>
        <fullName evidence="5">Cyclic di-GMP-binding protein</fullName>
    </recommendedName>
</protein>
<evidence type="ECO:0000256" key="2">
    <source>
        <dbReference type="SAM" id="Phobius"/>
    </source>
</evidence>
<evidence type="ECO:0000256" key="1">
    <source>
        <dbReference type="SAM" id="MobiDB-lite"/>
    </source>
</evidence>
<evidence type="ECO:0000313" key="3">
    <source>
        <dbReference type="EMBL" id="MEE2056769.1"/>
    </source>
</evidence>
<proteinExistence type="predicted"/>
<keyword evidence="2" id="KW-1133">Transmembrane helix</keyword>
<comment type="caution">
    <text evidence="3">The sequence shown here is derived from an EMBL/GenBank/DDBJ whole genome shotgun (WGS) entry which is preliminary data.</text>
</comment>
<keyword evidence="2" id="KW-0472">Membrane</keyword>
<name>A0ABU7L5F1_9NOCA</name>
<evidence type="ECO:0008006" key="5">
    <source>
        <dbReference type="Google" id="ProtNLM"/>
    </source>
</evidence>
<accession>A0ABU7L5F1</accession>